<dbReference type="Proteomes" id="UP000683417">
    <property type="component" value="Unassembled WGS sequence"/>
</dbReference>
<accession>A0A9W4D6X1</accession>
<reference evidence="1" key="1">
    <citation type="submission" date="2020-10" db="EMBL/GenBank/DDBJ databases">
        <authorList>
            <person name="Muller C M."/>
        </authorList>
    </citation>
    <scope>NUCLEOTIDE SEQUENCE</scope>
    <source>
        <strain evidence="1">THUN-12</strain>
    </source>
</reference>
<organism evidence="1 2">
    <name type="scientific">Blumeria graminis f. sp. triticale</name>
    <dbReference type="NCBI Taxonomy" id="1689686"/>
    <lineage>
        <taxon>Eukaryota</taxon>
        <taxon>Fungi</taxon>
        <taxon>Dikarya</taxon>
        <taxon>Ascomycota</taxon>
        <taxon>Pezizomycotina</taxon>
        <taxon>Leotiomycetes</taxon>
        <taxon>Erysiphales</taxon>
        <taxon>Erysiphaceae</taxon>
        <taxon>Blumeria</taxon>
    </lineage>
</organism>
<dbReference type="AlphaFoldDB" id="A0A9W4D6X1"/>
<comment type="caution">
    <text evidence="1">The sequence shown here is derived from an EMBL/GenBank/DDBJ whole genome shotgun (WGS) entry which is preliminary data.</text>
</comment>
<protein>
    <submittedName>
        <fullName evidence="1">BgTH12-02698</fullName>
    </submittedName>
</protein>
<gene>
    <name evidence="1" type="ORF">BGTH12_LOCUS4385</name>
</gene>
<name>A0A9W4D6X1_BLUGR</name>
<dbReference type="EMBL" id="CAJHIT010000007">
    <property type="protein sequence ID" value="CAD6503027.1"/>
    <property type="molecule type" value="Genomic_DNA"/>
</dbReference>
<proteinExistence type="predicted"/>
<sequence length="33" mass="3624">MNIALTFTDRKATAGLLKFLEVTEVGKRVSEQG</sequence>
<evidence type="ECO:0000313" key="1">
    <source>
        <dbReference type="EMBL" id="CAD6503027.1"/>
    </source>
</evidence>
<evidence type="ECO:0000313" key="2">
    <source>
        <dbReference type="Proteomes" id="UP000683417"/>
    </source>
</evidence>